<dbReference type="Proteomes" id="UP000831537">
    <property type="component" value="Chromosome"/>
</dbReference>
<dbReference type="PIRSF" id="PIRSF037663">
    <property type="entry name" value="Acetyltransf_GNAT_prd"/>
    <property type="match status" value="1"/>
</dbReference>
<gene>
    <name evidence="2" type="ORF">MUN87_09935</name>
</gene>
<dbReference type="Gene3D" id="3.40.630.30">
    <property type="match status" value="1"/>
</dbReference>
<reference evidence="2 3" key="1">
    <citation type="submission" date="2022-04" db="EMBL/GenBank/DDBJ databases">
        <title>Gracilibacillus sp. isolated from saltern.</title>
        <authorList>
            <person name="Won M."/>
            <person name="Lee C.-M."/>
            <person name="Woen H.-Y."/>
            <person name="Kwon S.-W."/>
        </authorList>
    </citation>
    <scope>NUCLEOTIDE SEQUENCE [LARGE SCALE GENOMIC DNA]</scope>
    <source>
        <strain evidence="2 3">SSPM10-3</strain>
    </source>
</reference>
<evidence type="ECO:0000259" key="1">
    <source>
        <dbReference type="PROSITE" id="PS51186"/>
    </source>
</evidence>
<dbReference type="SUPFAM" id="SSF55729">
    <property type="entry name" value="Acyl-CoA N-acyltransferases (Nat)"/>
    <property type="match status" value="1"/>
</dbReference>
<accession>A0ABY4GVJ6</accession>
<dbReference type="RefSeq" id="WP_244747613.1">
    <property type="nucleotide sequence ID" value="NZ_CP095071.1"/>
</dbReference>
<evidence type="ECO:0000313" key="3">
    <source>
        <dbReference type="Proteomes" id="UP000831537"/>
    </source>
</evidence>
<dbReference type="PANTHER" id="PTHR43072:SF36">
    <property type="entry name" value="RIBOSOMAL-PROTEIN-ALANINE ACETYLTRANSFERASE"/>
    <property type="match status" value="1"/>
</dbReference>
<sequence>MKIRNVTSADYDSIFPVINDWWGGRQMAHLLPKVFFVHFNNTSFIIEQKGEIIGFLIGFFSQSDQDVAYIHFVGVHPDFRQQQIGKQLYHAFFNEAEKNGKRFVRAVTSPVNKTSIAYHTKIGFAIEQGNKEVDGVSVLANYDGEDQDRVLFVKKIY</sequence>
<protein>
    <submittedName>
        <fullName evidence="2">GNAT family N-acetyltransferase</fullName>
    </submittedName>
</protein>
<dbReference type="PROSITE" id="PS51186">
    <property type="entry name" value="GNAT"/>
    <property type="match status" value="1"/>
</dbReference>
<dbReference type="InterPro" id="IPR000182">
    <property type="entry name" value="GNAT_dom"/>
</dbReference>
<dbReference type="InterPro" id="IPR017255">
    <property type="entry name" value="AcTrfase_GNAT_prd"/>
</dbReference>
<dbReference type="PANTHER" id="PTHR43072">
    <property type="entry name" value="N-ACETYLTRANSFERASE"/>
    <property type="match status" value="1"/>
</dbReference>
<feature type="domain" description="N-acetyltransferase" evidence="1">
    <location>
        <begin position="1"/>
        <end position="145"/>
    </location>
</feature>
<organism evidence="2 3">
    <name type="scientific">Gracilibacillus salinarum</name>
    <dbReference type="NCBI Taxonomy" id="2932255"/>
    <lineage>
        <taxon>Bacteria</taxon>
        <taxon>Bacillati</taxon>
        <taxon>Bacillota</taxon>
        <taxon>Bacilli</taxon>
        <taxon>Bacillales</taxon>
        <taxon>Bacillaceae</taxon>
        <taxon>Gracilibacillus</taxon>
    </lineage>
</organism>
<dbReference type="Pfam" id="PF00583">
    <property type="entry name" value="Acetyltransf_1"/>
    <property type="match status" value="1"/>
</dbReference>
<dbReference type="CDD" id="cd04301">
    <property type="entry name" value="NAT_SF"/>
    <property type="match status" value="1"/>
</dbReference>
<dbReference type="InterPro" id="IPR016181">
    <property type="entry name" value="Acyl_CoA_acyltransferase"/>
</dbReference>
<proteinExistence type="predicted"/>
<name>A0ABY4GVJ6_9BACI</name>
<keyword evidence="3" id="KW-1185">Reference proteome</keyword>
<evidence type="ECO:0000313" key="2">
    <source>
        <dbReference type="EMBL" id="UOQ87172.1"/>
    </source>
</evidence>
<dbReference type="EMBL" id="CP095071">
    <property type="protein sequence ID" value="UOQ87172.1"/>
    <property type="molecule type" value="Genomic_DNA"/>
</dbReference>